<dbReference type="EMBL" id="MJMG01000008">
    <property type="protein sequence ID" value="OEY86586.1"/>
    <property type="molecule type" value="Genomic_DNA"/>
</dbReference>
<dbReference type="GO" id="GO:0070681">
    <property type="term" value="P:glutaminyl-tRNAGln biosynthesis via transamidation"/>
    <property type="evidence" value="ECO:0007669"/>
    <property type="project" value="TreeGrafter"/>
</dbReference>
<dbReference type="InterPro" id="IPR003837">
    <property type="entry name" value="GatC"/>
</dbReference>
<evidence type="ECO:0000313" key="3">
    <source>
        <dbReference type="Proteomes" id="UP000175679"/>
    </source>
</evidence>
<protein>
    <recommendedName>
        <fullName evidence="1">Glutamyl-tRNA(Gln) amidotransferase subunit C</fullName>
    </recommendedName>
</protein>
<dbReference type="AlphaFoldDB" id="A0A1E7QJR6"/>
<dbReference type="PANTHER" id="PTHR15004:SF0">
    <property type="entry name" value="GLUTAMYL-TRNA(GLN) AMIDOTRANSFERASE SUBUNIT C, MITOCHONDRIAL"/>
    <property type="match status" value="1"/>
</dbReference>
<gene>
    <name evidence="2" type="ORF">BIY23_03450</name>
</gene>
<organism evidence="2 3">
    <name type="scientific">Wolbachia pipientis</name>
    <dbReference type="NCBI Taxonomy" id="955"/>
    <lineage>
        <taxon>Bacteria</taxon>
        <taxon>Pseudomonadati</taxon>
        <taxon>Pseudomonadota</taxon>
        <taxon>Alphaproteobacteria</taxon>
        <taxon>Rickettsiales</taxon>
        <taxon>Anaplasmataceae</taxon>
        <taxon>Wolbachieae</taxon>
        <taxon>Wolbachia</taxon>
    </lineage>
</organism>
<sequence length="118" mass="13492">MSTKSTEDIITSLIEFVNKRKVTITQEEVLKIAQLVRIKLSEDEIQYFSKELTMLDWIHDILSKVNTTGVSPVRYGSIDKDVHVRDDIVSSQNIKQEVLSNTRSEHGYFVVPKVIGDL</sequence>
<accession>A0A1E7QJR6</accession>
<dbReference type="Gene3D" id="1.10.20.60">
    <property type="entry name" value="Glu-tRNAGln amidotransferase C subunit, N-terminal domain"/>
    <property type="match status" value="1"/>
</dbReference>
<dbReference type="SUPFAM" id="SSF141000">
    <property type="entry name" value="Glu-tRNAGln amidotransferase C subunit"/>
    <property type="match status" value="1"/>
</dbReference>
<proteinExistence type="predicted"/>
<dbReference type="GO" id="GO:0006450">
    <property type="term" value="P:regulation of translational fidelity"/>
    <property type="evidence" value="ECO:0007669"/>
    <property type="project" value="InterPro"/>
</dbReference>
<name>A0A1E7QJR6_WOLPI</name>
<keyword evidence="3" id="KW-1185">Reference proteome</keyword>
<reference evidence="2 3" key="1">
    <citation type="submission" date="2016-09" db="EMBL/GenBank/DDBJ databases">
        <title>Genomic evidence for plant-parasitic nematodes as the earliest Wolbachia hosts.</title>
        <authorList>
            <person name="Brown A.M."/>
            <person name="Wasala S.K."/>
            <person name="Howe D.K."/>
            <person name="Peetz A.B."/>
            <person name="Zasada I.A."/>
            <person name="Denver D.R."/>
        </authorList>
    </citation>
    <scope>NUCLEOTIDE SEQUENCE [LARGE SCALE GENOMIC DNA]</scope>
    <source>
        <strain evidence="3">wPpe</strain>
    </source>
</reference>
<dbReference type="Pfam" id="PF02686">
    <property type="entry name" value="GatC"/>
    <property type="match status" value="1"/>
</dbReference>
<comment type="caution">
    <text evidence="2">The sequence shown here is derived from an EMBL/GenBank/DDBJ whole genome shotgun (WGS) entry which is preliminary data.</text>
</comment>
<dbReference type="Proteomes" id="UP000175679">
    <property type="component" value="Unassembled WGS sequence"/>
</dbReference>
<keyword evidence="2" id="KW-0808">Transferase</keyword>
<dbReference type="PANTHER" id="PTHR15004">
    <property type="entry name" value="GLUTAMYL-TRNA(GLN) AMIDOTRANSFERASE SUBUNIT C, MITOCHONDRIAL"/>
    <property type="match status" value="1"/>
</dbReference>
<dbReference type="InterPro" id="IPR036113">
    <property type="entry name" value="Asp/Glu-ADT_sf_sub_c"/>
</dbReference>
<dbReference type="OrthoDB" id="9794326at2"/>
<evidence type="ECO:0000313" key="2">
    <source>
        <dbReference type="EMBL" id="OEY86586.1"/>
    </source>
</evidence>
<dbReference type="RefSeq" id="WP_070065203.1">
    <property type="nucleotide sequence ID" value="NZ_MJMG01000008.1"/>
</dbReference>
<dbReference type="NCBIfam" id="TIGR00135">
    <property type="entry name" value="gatC"/>
    <property type="match status" value="1"/>
</dbReference>
<dbReference type="GO" id="GO:0016740">
    <property type="term" value="F:transferase activity"/>
    <property type="evidence" value="ECO:0007669"/>
    <property type="project" value="UniProtKB-KW"/>
</dbReference>
<evidence type="ECO:0000256" key="1">
    <source>
        <dbReference type="ARBA" id="ARBA00014426"/>
    </source>
</evidence>